<evidence type="ECO:0008006" key="3">
    <source>
        <dbReference type="Google" id="ProtNLM"/>
    </source>
</evidence>
<keyword evidence="2" id="KW-1185">Reference proteome</keyword>
<sequence>MVNDDQALSLFTIMSDETLQRLLKRFAAAAEAHATALETMDAASAERHVVMLDKLFAAIVHSSPAGREALLQLAEDYDGAAAGMAAVYSLRYRSERALAVLRRLAAKPGLLGFRASVAVERWEQGEWEAEEGKV</sequence>
<gene>
    <name evidence="1" type="ORF">GURASL_30180</name>
</gene>
<dbReference type="SUPFAM" id="SSF48371">
    <property type="entry name" value="ARM repeat"/>
    <property type="match status" value="1"/>
</dbReference>
<accession>A0ABM8EPX8</accession>
<protein>
    <recommendedName>
        <fullName evidence="3">DUF2019 domain-containing protein</fullName>
    </recommendedName>
</protein>
<dbReference type="Proteomes" id="UP001317705">
    <property type="component" value="Chromosome"/>
</dbReference>
<dbReference type="InterPro" id="IPR016024">
    <property type="entry name" value="ARM-type_fold"/>
</dbReference>
<organism evidence="1 2">
    <name type="scientific">Geotalea uraniireducens</name>
    <dbReference type="NCBI Taxonomy" id="351604"/>
    <lineage>
        <taxon>Bacteria</taxon>
        <taxon>Pseudomonadati</taxon>
        <taxon>Thermodesulfobacteriota</taxon>
        <taxon>Desulfuromonadia</taxon>
        <taxon>Geobacterales</taxon>
        <taxon>Geobacteraceae</taxon>
        <taxon>Geotalea</taxon>
    </lineage>
</organism>
<dbReference type="EMBL" id="AP027151">
    <property type="protein sequence ID" value="BDV44095.1"/>
    <property type="molecule type" value="Genomic_DNA"/>
</dbReference>
<proteinExistence type="predicted"/>
<dbReference type="RefSeq" id="WP_282000207.1">
    <property type="nucleotide sequence ID" value="NZ_AP027151.1"/>
</dbReference>
<evidence type="ECO:0000313" key="1">
    <source>
        <dbReference type="EMBL" id="BDV44095.1"/>
    </source>
</evidence>
<evidence type="ECO:0000313" key="2">
    <source>
        <dbReference type="Proteomes" id="UP001317705"/>
    </source>
</evidence>
<name>A0ABM8EPX8_9BACT</name>
<reference evidence="1 2" key="1">
    <citation type="submission" date="2022-12" db="EMBL/GenBank/DDBJ databases">
        <title>Polyphasic characterization of Geotalea uranireducens NIT-SL11 newly isolated from a complex of sewage sludge and microbially reduced graphene oxide.</title>
        <authorList>
            <person name="Xie L."/>
            <person name="Yoshida N."/>
            <person name="Meng L."/>
        </authorList>
    </citation>
    <scope>NUCLEOTIDE SEQUENCE [LARGE SCALE GENOMIC DNA]</scope>
    <source>
        <strain evidence="1 2">NIT-SL11</strain>
    </source>
</reference>